<keyword evidence="4" id="KW-1185">Reference proteome</keyword>
<evidence type="ECO:0000256" key="1">
    <source>
        <dbReference type="SAM" id="Coils"/>
    </source>
</evidence>
<dbReference type="EMBL" id="SWKU01000044">
    <property type="protein sequence ID" value="KAF2994068.1"/>
    <property type="molecule type" value="Genomic_DNA"/>
</dbReference>
<gene>
    <name evidence="3" type="ORF">E8E13_002557</name>
</gene>
<proteinExistence type="predicted"/>
<sequence>MPSLILAPYNESMRLGQGYNSFLQTPCMEQAVAFDEIVPGQQDHAEDQSQTVTYSARFVTKISEIVRSMNVSAGSSIKNGSIDISGGGAFSVDEVKFAESDLNVVVSVKVVNETRQTRSGFGFKPLDLKTMNSEIFHEIYGDSFVSGFMEGGELHGIVSIKVLDALKRKEVTAGVRGQLNASSSASPWSLGDANAIGQYLRDTETNVTVNWSGGGFIKPEQDDWDFDGLMRAANTFAQRVAECPRKTWAILSRYDTIPAWQKWSREHEPRIEIRKYDTVQRYTADLLDVHMEYKANLIYINEILSNPNMYIASKRPDACSVTIEALLDEKRQIKQEMDRIVSDIEELQILREKFTDGFASRMEQDLLRRSLPTEYNSDGTQVPSESTATKPSSEKDAPPTPETKPRIAVIPCDAKAATTLNQYEKDFLANSDPSKYESLRFVEPFGSMYNGSAFNDALDIAGGATQAADWPSRIEIDCAKEDGSIVISRIKFMYSNGWSFAHPTAQASPISVASSLYEELKGAKIIRVEIEKRLRWIAMKLSNGKLLSAGVCPHGAEVWTFELPENCNGLKGFWGRAGDKLERLGLVWG</sequence>
<dbReference type="AlphaFoldDB" id="A0A9P4T4T8"/>
<feature type="compositionally biased region" description="Polar residues" evidence="2">
    <location>
        <begin position="373"/>
        <end position="391"/>
    </location>
</feature>
<protein>
    <submittedName>
        <fullName evidence="3">Uncharacterized protein</fullName>
    </submittedName>
</protein>
<evidence type="ECO:0000256" key="2">
    <source>
        <dbReference type="SAM" id="MobiDB-lite"/>
    </source>
</evidence>
<feature type="region of interest" description="Disordered" evidence="2">
    <location>
        <begin position="371"/>
        <end position="405"/>
    </location>
</feature>
<evidence type="ECO:0000313" key="4">
    <source>
        <dbReference type="Proteomes" id="UP000801428"/>
    </source>
</evidence>
<organism evidence="3 4">
    <name type="scientific">Curvularia kusanoi</name>
    <name type="common">Cochliobolus kusanoi</name>
    <dbReference type="NCBI Taxonomy" id="90978"/>
    <lineage>
        <taxon>Eukaryota</taxon>
        <taxon>Fungi</taxon>
        <taxon>Dikarya</taxon>
        <taxon>Ascomycota</taxon>
        <taxon>Pezizomycotina</taxon>
        <taxon>Dothideomycetes</taxon>
        <taxon>Pleosporomycetidae</taxon>
        <taxon>Pleosporales</taxon>
        <taxon>Pleosporineae</taxon>
        <taxon>Pleosporaceae</taxon>
        <taxon>Curvularia</taxon>
    </lineage>
</organism>
<comment type="caution">
    <text evidence="3">The sequence shown here is derived from an EMBL/GenBank/DDBJ whole genome shotgun (WGS) entry which is preliminary data.</text>
</comment>
<accession>A0A9P4T4T8</accession>
<evidence type="ECO:0000313" key="3">
    <source>
        <dbReference type="EMBL" id="KAF2994068.1"/>
    </source>
</evidence>
<dbReference type="Proteomes" id="UP000801428">
    <property type="component" value="Unassembled WGS sequence"/>
</dbReference>
<reference evidence="3" key="1">
    <citation type="submission" date="2019-04" db="EMBL/GenBank/DDBJ databases">
        <title>Sequencing of skin fungus with MAO and IRED activity.</title>
        <authorList>
            <person name="Marsaioli A.J."/>
            <person name="Bonatto J.M.C."/>
            <person name="Reis Junior O."/>
        </authorList>
    </citation>
    <scope>NUCLEOTIDE SEQUENCE</scope>
    <source>
        <strain evidence="3">30M1</strain>
    </source>
</reference>
<name>A0A9P4T4T8_CURKU</name>
<dbReference type="OrthoDB" id="3231004at2759"/>
<keyword evidence="1" id="KW-0175">Coiled coil</keyword>
<feature type="coiled-coil region" evidence="1">
    <location>
        <begin position="323"/>
        <end position="350"/>
    </location>
</feature>